<dbReference type="InterPro" id="IPR013766">
    <property type="entry name" value="Thioredoxin_domain"/>
</dbReference>
<dbReference type="SUPFAM" id="SSF52833">
    <property type="entry name" value="Thioredoxin-like"/>
    <property type="match status" value="1"/>
</dbReference>
<dbReference type="GO" id="GO:0016491">
    <property type="term" value="F:oxidoreductase activity"/>
    <property type="evidence" value="ECO:0007669"/>
    <property type="project" value="InterPro"/>
</dbReference>
<dbReference type="Gene3D" id="3.40.30.10">
    <property type="entry name" value="Glutaredoxin"/>
    <property type="match status" value="1"/>
</dbReference>
<evidence type="ECO:0000313" key="3">
    <source>
        <dbReference type="EMBL" id="PWV95965.1"/>
    </source>
</evidence>
<name>A0A2V2YQN1_9BACL</name>
<comment type="caution">
    <text evidence="3">The sequence shown here is derived from an EMBL/GenBank/DDBJ whole genome shotgun (WGS) entry which is preliminary data.</text>
</comment>
<dbReference type="InterPro" id="IPR036249">
    <property type="entry name" value="Thioredoxin-like_sf"/>
</dbReference>
<organism evidence="3 4">
    <name type="scientific">Paenibacillus cellulosilyticus</name>
    <dbReference type="NCBI Taxonomy" id="375489"/>
    <lineage>
        <taxon>Bacteria</taxon>
        <taxon>Bacillati</taxon>
        <taxon>Bacillota</taxon>
        <taxon>Bacilli</taxon>
        <taxon>Bacillales</taxon>
        <taxon>Paenibacillaceae</taxon>
        <taxon>Paenibacillus</taxon>
    </lineage>
</organism>
<reference evidence="3 4" key="1">
    <citation type="submission" date="2018-05" db="EMBL/GenBank/DDBJ databases">
        <title>Genomic Encyclopedia of Type Strains, Phase III (KMG-III): the genomes of soil and plant-associated and newly described type strains.</title>
        <authorList>
            <person name="Whitman W."/>
        </authorList>
    </citation>
    <scope>NUCLEOTIDE SEQUENCE [LARGE SCALE GENOMIC DNA]</scope>
    <source>
        <strain evidence="3 4">CECT 5696</strain>
    </source>
</reference>
<dbReference type="OrthoDB" id="2974362at2"/>
<dbReference type="EMBL" id="QGTQ01000023">
    <property type="protein sequence ID" value="PWV95965.1"/>
    <property type="molecule type" value="Genomic_DNA"/>
</dbReference>
<keyword evidence="4" id="KW-1185">Reference proteome</keyword>
<dbReference type="PROSITE" id="PS51352">
    <property type="entry name" value="THIOREDOXIN_2"/>
    <property type="match status" value="1"/>
</dbReference>
<evidence type="ECO:0000256" key="1">
    <source>
        <dbReference type="ARBA" id="ARBA00023157"/>
    </source>
</evidence>
<gene>
    <name evidence="3" type="ORF">DFQ01_12342</name>
</gene>
<protein>
    <submittedName>
        <fullName evidence="3">AhpC/TSA family protein</fullName>
    </submittedName>
</protein>
<dbReference type="Pfam" id="PF00578">
    <property type="entry name" value="AhpC-TSA"/>
    <property type="match status" value="1"/>
</dbReference>
<dbReference type="GO" id="GO:0016209">
    <property type="term" value="F:antioxidant activity"/>
    <property type="evidence" value="ECO:0007669"/>
    <property type="project" value="InterPro"/>
</dbReference>
<dbReference type="RefSeq" id="WP_110046121.1">
    <property type="nucleotide sequence ID" value="NZ_CP054613.1"/>
</dbReference>
<sequence>MSMLQASVTALWFVVSLSVMMQIIVLRQTRRLAPDNNGIPPGNRFPDIVLESLTGKQNLTYEDIMGGGNSLMFCFVHSSCKFCREIAPHLERVSHAYGAFRPILLSFDDPDQISVFLRETNVNLPVYRVEATTVTKKLNLKRFPFGMLIDREGIVMRREVLKKETLLSWLVDIPKYVESMDGQGRGAS</sequence>
<keyword evidence="1" id="KW-1015">Disulfide bond</keyword>
<proteinExistence type="predicted"/>
<dbReference type="Proteomes" id="UP000246635">
    <property type="component" value="Unassembled WGS sequence"/>
</dbReference>
<dbReference type="AlphaFoldDB" id="A0A2V2YQN1"/>
<evidence type="ECO:0000259" key="2">
    <source>
        <dbReference type="PROSITE" id="PS51352"/>
    </source>
</evidence>
<evidence type="ECO:0000313" key="4">
    <source>
        <dbReference type="Proteomes" id="UP000246635"/>
    </source>
</evidence>
<feature type="domain" description="Thioredoxin" evidence="2">
    <location>
        <begin position="39"/>
        <end position="175"/>
    </location>
</feature>
<dbReference type="InterPro" id="IPR000866">
    <property type="entry name" value="AhpC/TSA"/>
</dbReference>
<accession>A0A2V2YQN1</accession>